<evidence type="ECO:0000256" key="9">
    <source>
        <dbReference type="ARBA" id="ARBA00079153"/>
    </source>
</evidence>
<comment type="pathway">
    <text evidence="2">Amino-acid biosynthesis; L-cysteine biosynthesis; L-cysteine from L-serine: step 2/2.</text>
</comment>
<dbReference type="Pfam" id="PF00462">
    <property type="entry name" value="Glutaredoxin"/>
    <property type="match status" value="1"/>
</dbReference>
<keyword evidence="15" id="KW-1185">Reference proteome</keyword>
<dbReference type="EC" id="2.5.1.47" evidence="4"/>
<feature type="modified residue" description="N6-(pyridoxal phosphate)lysine" evidence="11">
    <location>
        <position position="43"/>
    </location>
</feature>
<dbReference type="PRINTS" id="PR00160">
    <property type="entry name" value="GLUTAREDOXIN"/>
</dbReference>
<dbReference type="GO" id="GO:0006535">
    <property type="term" value="P:cysteine biosynthetic process from serine"/>
    <property type="evidence" value="ECO:0007669"/>
    <property type="project" value="InterPro"/>
</dbReference>
<evidence type="ECO:0000259" key="13">
    <source>
        <dbReference type="Pfam" id="PF00462"/>
    </source>
</evidence>
<dbReference type="InterPro" id="IPR036249">
    <property type="entry name" value="Thioredoxin-like_sf"/>
</dbReference>
<dbReference type="InterPro" id="IPR005859">
    <property type="entry name" value="CysK"/>
</dbReference>
<dbReference type="InterPro" id="IPR050214">
    <property type="entry name" value="Cys_Synth/Cystath_Beta-Synth"/>
</dbReference>
<dbReference type="InterPro" id="IPR002109">
    <property type="entry name" value="Glutaredoxin"/>
</dbReference>
<sequence>MTRYISILETIGRTPLVRLDRLAPPDVNVYVKVEAFNPMGSVKDRMALAVIEAAERSGDLHPGQTVIEATSGNTGIGLAMVCARKGYPLVVTMAESFSLERRRLLRFLGARVVLTPAAEKGSGMLAKAIELADKHGYLLCRQFENEANAEVHSRTTAREILDDMQGEPIHAWVSGFGTGGTLKGVSRVLKAADPRIRIVVAEPDNAPLLGSGEAQPAGVSHPRFRPHLMQGWSPDFISPLTQQAVAAGVVDDVVPVAGEEALRLARELARKEGIFVGISAGATLAAALQVARRAPAGSHIVCMLPDTGERYQSTPLFEGIEDEMNEEELALSRSTPGCRFDTPAVTPVSQVVTPQEAVSDIEAERRLDDYLTQTPVVMFALAWCEFCWSARKLFDRLGVDYLSVDLDSPAYQAGDMGVRLRPVLARRCGAPTIPQIFIDGQSIGGCSELFEAWHDGSLGRHLAECGVAYDAEAIIDTELLLPTWLHPRSVTA</sequence>
<evidence type="ECO:0000256" key="6">
    <source>
        <dbReference type="ARBA" id="ARBA00047931"/>
    </source>
</evidence>
<dbReference type="Gene3D" id="3.40.30.10">
    <property type="entry name" value="Glutaredoxin"/>
    <property type="match status" value="1"/>
</dbReference>
<keyword evidence="5 10" id="KW-0663">Pyridoxal phosphate</keyword>
<dbReference type="PANTHER" id="PTHR10314">
    <property type="entry name" value="CYSTATHIONINE BETA-SYNTHASE"/>
    <property type="match status" value="1"/>
</dbReference>
<feature type="domain" description="Tryptophan synthase beta chain-like PALP" evidence="12">
    <location>
        <begin position="8"/>
        <end position="306"/>
    </location>
</feature>
<dbReference type="AlphaFoldDB" id="A0A2A2F2K6"/>
<dbReference type="InterPro" id="IPR005856">
    <property type="entry name" value="Cys_synth"/>
</dbReference>
<evidence type="ECO:0000256" key="2">
    <source>
        <dbReference type="ARBA" id="ARBA00004962"/>
    </source>
</evidence>
<dbReference type="SUPFAM" id="SSF53686">
    <property type="entry name" value="Tryptophan synthase beta subunit-like PLP-dependent enzymes"/>
    <property type="match status" value="1"/>
</dbReference>
<dbReference type="InterPro" id="IPR001926">
    <property type="entry name" value="TrpB-like_PALP"/>
</dbReference>
<dbReference type="NCBIfam" id="TIGR01139">
    <property type="entry name" value="cysK"/>
    <property type="match status" value="1"/>
</dbReference>
<evidence type="ECO:0000256" key="3">
    <source>
        <dbReference type="ARBA" id="ARBA00007103"/>
    </source>
</evidence>
<protein>
    <recommendedName>
        <fullName evidence="7">Cysteine synthase B</fullName>
        <ecNumber evidence="4">2.5.1.47</ecNumber>
    </recommendedName>
    <alternativeName>
        <fullName evidence="8">O-acetylserine (thiol)-lyase B</fullName>
    </alternativeName>
    <alternativeName>
        <fullName evidence="9">O-acetylserine sulfhydrylase B</fullName>
    </alternativeName>
</protein>
<evidence type="ECO:0000259" key="12">
    <source>
        <dbReference type="Pfam" id="PF00291"/>
    </source>
</evidence>
<comment type="caution">
    <text evidence="14">The sequence shown here is derived from an EMBL/GenBank/DDBJ whole genome shotgun (WGS) entry which is preliminary data.</text>
</comment>
<evidence type="ECO:0000256" key="5">
    <source>
        <dbReference type="ARBA" id="ARBA00022898"/>
    </source>
</evidence>
<dbReference type="SUPFAM" id="SSF52833">
    <property type="entry name" value="Thioredoxin-like"/>
    <property type="match status" value="1"/>
</dbReference>
<evidence type="ECO:0000256" key="4">
    <source>
        <dbReference type="ARBA" id="ARBA00012681"/>
    </source>
</evidence>
<dbReference type="CDD" id="cd01561">
    <property type="entry name" value="CBS_like"/>
    <property type="match status" value="1"/>
</dbReference>
<dbReference type="InterPro" id="IPR014025">
    <property type="entry name" value="Glutaredoxin_subgr"/>
</dbReference>
<dbReference type="GO" id="GO:0004124">
    <property type="term" value="F:cysteine synthase activity"/>
    <property type="evidence" value="ECO:0007669"/>
    <property type="project" value="UniProtKB-EC"/>
</dbReference>
<comment type="similarity">
    <text evidence="3">Belongs to the cysteine synthase/cystathionine beta-synthase family.</text>
</comment>
<evidence type="ECO:0000256" key="10">
    <source>
        <dbReference type="PIRSR" id="PIRSR605856-50"/>
    </source>
</evidence>
<feature type="domain" description="Glutaredoxin" evidence="13">
    <location>
        <begin position="376"/>
        <end position="443"/>
    </location>
</feature>
<dbReference type="Proteomes" id="UP000217771">
    <property type="component" value="Unassembled WGS sequence"/>
</dbReference>
<evidence type="ECO:0000313" key="15">
    <source>
        <dbReference type="Proteomes" id="UP000217771"/>
    </source>
</evidence>
<feature type="binding site" evidence="10">
    <location>
        <position position="279"/>
    </location>
    <ligand>
        <name>pyridoxal 5'-phosphate</name>
        <dbReference type="ChEBI" id="CHEBI:597326"/>
    </ligand>
</feature>
<dbReference type="NCBIfam" id="TIGR01136">
    <property type="entry name" value="cysKM"/>
    <property type="match status" value="1"/>
</dbReference>
<proteinExistence type="inferred from homology"/>
<evidence type="ECO:0000256" key="8">
    <source>
        <dbReference type="ARBA" id="ARBA00078257"/>
    </source>
</evidence>
<dbReference type="PROSITE" id="PS51354">
    <property type="entry name" value="GLUTAREDOXIN_2"/>
    <property type="match status" value="1"/>
</dbReference>
<dbReference type="EMBL" id="NSKB01000001">
    <property type="protein sequence ID" value="PAU78879.1"/>
    <property type="molecule type" value="Genomic_DNA"/>
</dbReference>
<feature type="binding site" evidence="10">
    <location>
        <begin position="177"/>
        <end position="181"/>
    </location>
    <ligand>
        <name>pyridoxal 5'-phosphate</name>
        <dbReference type="ChEBI" id="CHEBI:597326"/>
    </ligand>
</feature>
<evidence type="ECO:0000256" key="1">
    <source>
        <dbReference type="ARBA" id="ARBA00001933"/>
    </source>
</evidence>
<dbReference type="RefSeq" id="WP_095618895.1">
    <property type="nucleotide sequence ID" value="NZ_NSKB01000001.1"/>
</dbReference>
<dbReference type="FunFam" id="3.40.50.1100:FF:000003">
    <property type="entry name" value="Cystathionine beta-synthase"/>
    <property type="match status" value="1"/>
</dbReference>
<evidence type="ECO:0000256" key="7">
    <source>
        <dbReference type="ARBA" id="ARBA00072081"/>
    </source>
</evidence>
<comment type="cofactor">
    <cofactor evidence="1 10">
        <name>pyridoxal 5'-phosphate</name>
        <dbReference type="ChEBI" id="CHEBI:597326"/>
    </cofactor>
</comment>
<evidence type="ECO:0000313" key="14">
    <source>
        <dbReference type="EMBL" id="PAU78879.1"/>
    </source>
</evidence>
<feature type="binding site" evidence="10">
    <location>
        <position position="73"/>
    </location>
    <ligand>
        <name>pyridoxal 5'-phosphate</name>
        <dbReference type="ChEBI" id="CHEBI:597326"/>
    </ligand>
</feature>
<name>A0A2A2F2K6_9GAMM</name>
<organism evidence="14 15">
    <name type="scientific">Halomonas salipaludis</name>
    <dbReference type="NCBI Taxonomy" id="2032625"/>
    <lineage>
        <taxon>Bacteria</taxon>
        <taxon>Pseudomonadati</taxon>
        <taxon>Pseudomonadota</taxon>
        <taxon>Gammaproteobacteria</taxon>
        <taxon>Oceanospirillales</taxon>
        <taxon>Halomonadaceae</taxon>
        <taxon>Halomonas</taxon>
    </lineage>
</organism>
<accession>A0A2A2F2K6</accession>
<dbReference type="CDD" id="cd02066">
    <property type="entry name" value="GRX_family"/>
    <property type="match status" value="1"/>
</dbReference>
<dbReference type="Pfam" id="PF00291">
    <property type="entry name" value="PALP"/>
    <property type="match status" value="1"/>
</dbReference>
<evidence type="ECO:0000256" key="11">
    <source>
        <dbReference type="PIRSR" id="PIRSR605856-51"/>
    </source>
</evidence>
<reference evidence="14 15" key="1">
    <citation type="submission" date="2017-08" db="EMBL/GenBank/DDBJ databases">
        <title>Halomonas alkalisoli sp. nov., isolated from saline alkaline soil.</title>
        <authorList>
            <person name="Wang D."/>
            <person name="Zhang G."/>
        </authorList>
    </citation>
    <scope>NUCLEOTIDE SEQUENCE [LARGE SCALE GENOMIC DNA]</scope>
    <source>
        <strain evidence="14 15">WRN001</strain>
    </source>
</reference>
<dbReference type="OrthoDB" id="9805733at2"/>
<dbReference type="Gene3D" id="3.40.50.1100">
    <property type="match status" value="2"/>
</dbReference>
<comment type="catalytic activity">
    <reaction evidence="6">
        <text>O-acetyl-L-serine + hydrogen sulfide = L-cysteine + acetate</text>
        <dbReference type="Rhea" id="RHEA:14829"/>
        <dbReference type="ChEBI" id="CHEBI:29919"/>
        <dbReference type="ChEBI" id="CHEBI:30089"/>
        <dbReference type="ChEBI" id="CHEBI:35235"/>
        <dbReference type="ChEBI" id="CHEBI:58340"/>
        <dbReference type="EC" id="2.5.1.47"/>
    </reaction>
</comment>
<gene>
    <name evidence="14" type="primary">cysK</name>
    <name evidence="14" type="ORF">CK498_00405</name>
</gene>
<dbReference type="InterPro" id="IPR036052">
    <property type="entry name" value="TrpB-like_PALP_sf"/>
</dbReference>